<protein>
    <submittedName>
        <fullName evidence="2">Uncharacterized protein</fullName>
    </submittedName>
</protein>
<sequence>MAWSYSAANLVTTTSSGRLNVVRLLIGDTDTTDQILQDEEITLSLSLTGDNVYYAGAWACKTIAAKYSRFVDTKIDGAGLSNNSDRINHYILLAGQLTDLGKKTNGRSLGISAGGISITEMSNNDQDTDRPQSAFRLKQFDNTRSGTLYPDIPNGL</sequence>
<dbReference type="EMBL" id="LR796181">
    <property type="protein sequence ID" value="CAB4125092.1"/>
    <property type="molecule type" value="Genomic_DNA"/>
</dbReference>
<proteinExistence type="predicted"/>
<reference evidence="2" key="1">
    <citation type="submission" date="2020-05" db="EMBL/GenBank/DDBJ databases">
        <authorList>
            <person name="Chiriac C."/>
            <person name="Salcher M."/>
            <person name="Ghai R."/>
            <person name="Kavagutti S V."/>
        </authorList>
    </citation>
    <scope>NUCLEOTIDE SEQUENCE</scope>
</reference>
<evidence type="ECO:0000313" key="1">
    <source>
        <dbReference type="EMBL" id="CAB4125092.1"/>
    </source>
</evidence>
<evidence type="ECO:0000313" key="2">
    <source>
        <dbReference type="EMBL" id="CAB5220795.1"/>
    </source>
</evidence>
<gene>
    <name evidence="2" type="ORF">UFOVP246_39</name>
    <name evidence="1" type="ORF">UFOVP59_76</name>
</gene>
<organism evidence="2">
    <name type="scientific">uncultured Caudovirales phage</name>
    <dbReference type="NCBI Taxonomy" id="2100421"/>
    <lineage>
        <taxon>Viruses</taxon>
        <taxon>Duplodnaviria</taxon>
        <taxon>Heunggongvirae</taxon>
        <taxon>Uroviricota</taxon>
        <taxon>Caudoviricetes</taxon>
        <taxon>Peduoviridae</taxon>
        <taxon>Maltschvirus</taxon>
        <taxon>Maltschvirus maltsch</taxon>
    </lineage>
</organism>
<accession>A0A6J7WVE3</accession>
<dbReference type="EMBL" id="LR798291">
    <property type="protein sequence ID" value="CAB5220795.1"/>
    <property type="molecule type" value="Genomic_DNA"/>
</dbReference>
<name>A0A6J7WVE3_9CAUD</name>